<keyword evidence="1" id="KW-0812">Transmembrane</keyword>
<evidence type="ECO:0000313" key="4">
    <source>
        <dbReference type="Proteomes" id="UP000063308"/>
    </source>
</evidence>
<dbReference type="EMBL" id="AP014685">
    <property type="protein sequence ID" value="BAR61692.1"/>
    <property type="molecule type" value="Genomic_DNA"/>
</dbReference>
<feature type="transmembrane region" description="Helical" evidence="1">
    <location>
        <begin position="67"/>
        <end position="85"/>
    </location>
</feature>
<evidence type="ECO:0000256" key="1">
    <source>
        <dbReference type="SAM" id="Phobius"/>
    </source>
</evidence>
<accession>A0A0E4BW98</accession>
<feature type="domain" description="Acyltransferase 3" evidence="2">
    <location>
        <begin position="21"/>
        <end position="372"/>
    </location>
</feature>
<dbReference type="Pfam" id="PF01757">
    <property type="entry name" value="Acyl_transf_3"/>
    <property type="match status" value="1"/>
</dbReference>
<dbReference type="PANTHER" id="PTHR36927:SF3">
    <property type="entry name" value="GLUCANS BIOSYNTHESIS PROTEIN C"/>
    <property type="match status" value="1"/>
</dbReference>
<feature type="transmembrane region" description="Helical" evidence="1">
    <location>
        <begin position="328"/>
        <end position="346"/>
    </location>
</feature>
<gene>
    <name evidence="3" type="ORF">NK6_8543</name>
</gene>
<feature type="transmembrane region" description="Helical" evidence="1">
    <location>
        <begin position="101"/>
        <end position="119"/>
    </location>
</feature>
<keyword evidence="1" id="KW-1133">Transmembrane helix</keyword>
<feature type="transmembrane region" description="Helical" evidence="1">
    <location>
        <begin position="192"/>
        <end position="214"/>
    </location>
</feature>
<protein>
    <recommendedName>
        <fullName evidence="2">Acyltransferase 3 domain-containing protein</fullName>
    </recommendedName>
</protein>
<dbReference type="GO" id="GO:0016747">
    <property type="term" value="F:acyltransferase activity, transferring groups other than amino-acyl groups"/>
    <property type="evidence" value="ECO:0007669"/>
    <property type="project" value="InterPro"/>
</dbReference>
<evidence type="ECO:0000313" key="3">
    <source>
        <dbReference type="EMBL" id="BAR61692.1"/>
    </source>
</evidence>
<dbReference type="AlphaFoldDB" id="A0A0E4BW98"/>
<dbReference type="Proteomes" id="UP000063308">
    <property type="component" value="Chromosome"/>
</dbReference>
<feature type="transmembrane region" description="Helical" evidence="1">
    <location>
        <begin position="229"/>
        <end position="248"/>
    </location>
</feature>
<dbReference type="PANTHER" id="PTHR36927">
    <property type="entry name" value="BLR4337 PROTEIN"/>
    <property type="match status" value="1"/>
</dbReference>
<feature type="transmembrane region" description="Helical" evidence="1">
    <location>
        <begin position="286"/>
        <end position="307"/>
    </location>
</feature>
<reference evidence="3 4" key="1">
    <citation type="submission" date="2014-11" db="EMBL/GenBank/DDBJ databases">
        <title>Symbiosis island explosion on the genome of extra-slow-growing strains of soybean bradyrhizobia with massive insertion sequences.</title>
        <authorList>
            <person name="Iida T."/>
            <person name="Minamisawa K."/>
        </authorList>
    </citation>
    <scope>NUCLEOTIDE SEQUENCE [LARGE SCALE GENOMIC DNA]</scope>
    <source>
        <strain evidence="3 4">NK6</strain>
    </source>
</reference>
<dbReference type="InterPro" id="IPR002656">
    <property type="entry name" value="Acyl_transf_3_dom"/>
</dbReference>
<name>A0A0E4BW98_9BRAD</name>
<dbReference type="InterPro" id="IPR050623">
    <property type="entry name" value="Glucan_succinyl_AcylTrfase"/>
</dbReference>
<sequence length="411" mass="46423">MKEQNTMSTPQQISISERRIDLDWVRILAFGLLIFYHVGMLYVSWGFHIKSVHRLTWLEPVMLFLNPWRLSLLFLVSGVASRFMLGKYRLAAFARARSARLLIPLIFGMLVIVPPQSYLQIVESLGYPGGFVDFYIRHYLAFSSQFCPNPCIVQPTWNHLWFVVYLWIYTMVLVGVLALWPAAADWIGERVAAALAGPWLLLLPCLLFAAWRLFLSPIFPSTHALFGDWYNHADYATAFLIGFLLARENSIWRDIERQRWVALTLAAACFAAFALVYAGLFPRSPMLSWFAGSVYGCHQWLAMAAVLGFARRHLTADSPVRRYLTDAIFPYYIVHQTAIIVIAHALRDSGLSAGSEAVIVIAGTALTCLISYEIARRIAWLRPLFGLRIESRSAAGIARAGLICDGSRLAR</sequence>
<feature type="transmembrane region" description="Helical" evidence="1">
    <location>
        <begin position="358"/>
        <end position="375"/>
    </location>
</feature>
<feature type="transmembrane region" description="Helical" evidence="1">
    <location>
        <begin position="260"/>
        <end position="280"/>
    </location>
</feature>
<proteinExistence type="predicted"/>
<feature type="transmembrane region" description="Helical" evidence="1">
    <location>
        <begin position="27"/>
        <end position="47"/>
    </location>
</feature>
<organism evidence="3 4">
    <name type="scientific">Bradyrhizobium diazoefficiens</name>
    <dbReference type="NCBI Taxonomy" id="1355477"/>
    <lineage>
        <taxon>Bacteria</taxon>
        <taxon>Pseudomonadati</taxon>
        <taxon>Pseudomonadota</taxon>
        <taxon>Alphaproteobacteria</taxon>
        <taxon>Hyphomicrobiales</taxon>
        <taxon>Nitrobacteraceae</taxon>
        <taxon>Bradyrhizobium</taxon>
    </lineage>
</organism>
<evidence type="ECO:0000259" key="2">
    <source>
        <dbReference type="Pfam" id="PF01757"/>
    </source>
</evidence>
<feature type="transmembrane region" description="Helical" evidence="1">
    <location>
        <begin position="160"/>
        <end position="180"/>
    </location>
</feature>
<keyword evidence="1" id="KW-0472">Membrane</keyword>